<evidence type="ECO:0000256" key="3">
    <source>
        <dbReference type="ARBA" id="ARBA00022692"/>
    </source>
</evidence>
<feature type="transmembrane region" description="Helical" evidence="6">
    <location>
        <begin position="265"/>
        <end position="284"/>
    </location>
</feature>
<dbReference type="OrthoDB" id="9799225at2"/>
<dbReference type="BioCyc" id="SESP1179773:BN6_RS22760-MONOMER"/>
<comment type="similarity">
    <text evidence="2">Belongs to the autoinducer-2 exporter (AI-2E) (TC 2.A.86) family.</text>
</comment>
<feature type="transmembrane region" description="Helical" evidence="6">
    <location>
        <begin position="201"/>
        <end position="223"/>
    </location>
</feature>
<evidence type="ECO:0000256" key="6">
    <source>
        <dbReference type="SAM" id="Phobius"/>
    </source>
</evidence>
<feature type="transmembrane region" description="Helical" evidence="6">
    <location>
        <begin position="145"/>
        <end position="168"/>
    </location>
</feature>
<dbReference type="GO" id="GO:0055085">
    <property type="term" value="P:transmembrane transport"/>
    <property type="evidence" value="ECO:0007669"/>
    <property type="project" value="TreeGrafter"/>
</dbReference>
<dbReference type="AlphaFoldDB" id="K0K314"/>
<dbReference type="KEGG" id="sesp:BN6_47030"/>
<dbReference type="PANTHER" id="PTHR21716">
    <property type="entry name" value="TRANSMEMBRANE PROTEIN"/>
    <property type="match status" value="1"/>
</dbReference>
<evidence type="ECO:0008006" key="9">
    <source>
        <dbReference type="Google" id="ProtNLM"/>
    </source>
</evidence>
<feature type="transmembrane region" description="Helical" evidence="6">
    <location>
        <begin position="304"/>
        <end position="330"/>
    </location>
</feature>
<evidence type="ECO:0000313" key="8">
    <source>
        <dbReference type="Proteomes" id="UP000006281"/>
    </source>
</evidence>
<reference evidence="7 8" key="1">
    <citation type="journal article" date="2012" name="BMC Genomics">
        <title>Complete genome sequence of Saccharothrix espanaensis DSM 44229T and comparison to the other completely sequenced Pseudonocardiaceae.</title>
        <authorList>
            <person name="Strobel T."/>
            <person name="Al-Dilaimi A."/>
            <person name="Blom J."/>
            <person name="Gessner A."/>
            <person name="Kalinowski J."/>
            <person name="Luzhetska M."/>
            <person name="Puhler A."/>
            <person name="Szczepanowski R."/>
            <person name="Bechthold A."/>
            <person name="Ruckert C."/>
        </authorList>
    </citation>
    <scope>NUCLEOTIDE SEQUENCE [LARGE SCALE GENOMIC DNA]</scope>
    <source>
        <strain evidence="8">ATCC 51144 / DSM 44229 / JCM 9112 / NBRC 15066 / NRRL 15764</strain>
    </source>
</reference>
<protein>
    <recommendedName>
        <fullName evidence="9">Permease</fullName>
    </recommendedName>
</protein>
<dbReference type="Proteomes" id="UP000006281">
    <property type="component" value="Chromosome"/>
</dbReference>
<evidence type="ECO:0000256" key="2">
    <source>
        <dbReference type="ARBA" id="ARBA00009773"/>
    </source>
</evidence>
<accession>K0K314</accession>
<sequence>MSENAPPGVTLPRGLTVVVGSAGLLVAILALRQFASVLAPVLLALVVVIGVHPLTAVLQRRGVPRWLAVALTLLAVFGFIVGMALAFAVSLARLGAVLPEYQDRIAELGVDLRHWLATFGVGPEQVRAALGELSFGRVAGLVADLLLGIAETFSSLIFLLFVVLFMGLDAHHFTRRLARVDGRRAPVVRALGGFARGTRRYLVVTTVFGLVVAVVDGVFLWLVGVPSALLWGLLSFVTNYIPNIGFVIGVVPPAVLALLEGGPRLMAVVVAVYVLINFLIQSVLQPGYVGNAVDLSLTLTFLSLVFWSFVFGPVGAVLAIPLTLLAKALLLDVDPDTRWLSSLLSGSPPHDPEPEPARPPA</sequence>
<organism evidence="7 8">
    <name type="scientific">Saccharothrix espanaensis (strain ATCC 51144 / DSM 44229 / JCM 9112 / NBRC 15066 / NRRL 15764)</name>
    <dbReference type="NCBI Taxonomy" id="1179773"/>
    <lineage>
        <taxon>Bacteria</taxon>
        <taxon>Bacillati</taxon>
        <taxon>Actinomycetota</taxon>
        <taxon>Actinomycetes</taxon>
        <taxon>Pseudonocardiales</taxon>
        <taxon>Pseudonocardiaceae</taxon>
        <taxon>Saccharothrix</taxon>
    </lineage>
</organism>
<keyword evidence="8" id="KW-1185">Reference proteome</keyword>
<name>K0K314_SACES</name>
<dbReference type="PATRIC" id="fig|1179773.3.peg.4712"/>
<feature type="transmembrane region" description="Helical" evidence="6">
    <location>
        <begin position="12"/>
        <end position="31"/>
    </location>
</feature>
<proteinExistence type="inferred from homology"/>
<dbReference type="eggNOG" id="COG0628">
    <property type="taxonomic scope" value="Bacteria"/>
</dbReference>
<dbReference type="GO" id="GO:0016020">
    <property type="term" value="C:membrane"/>
    <property type="evidence" value="ECO:0007669"/>
    <property type="project" value="UniProtKB-SubCell"/>
</dbReference>
<keyword evidence="5 6" id="KW-0472">Membrane</keyword>
<evidence type="ECO:0000256" key="4">
    <source>
        <dbReference type="ARBA" id="ARBA00022989"/>
    </source>
</evidence>
<keyword evidence="3 6" id="KW-0812">Transmembrane</keyword>
<feature type="transmembrane region" description="Helical" evidence="6">
    <location>
        <begin position="229"/>
        <end position="258"/>
    </location>
</feature>
<dbReference type="InterPro" id="IPR002549">
    <property type="entry name" value="AI-2E-like"/>
</dbReference>
<dbReference type="EMBL" id="HE804045">
    <property type="protein sequence ID" value="CCH31982.1"/>
    <property type="molecule type" value="Genomic_DNA"/>
</dbReference>
<dbReference type="STRING" id="1179773.BN6_47030"/>
<dbReference type="HOGENOM" id="CLU_031275_0_4_11"/>
<evidence type="ECO:0000256" key="5">
    <source>
        <dbReference type="ARBA" id="ARBA00023136"/>
    </source>
</evidence>
<dbReference type="RefSeq" id="WP_015102094.1">
    <property type="nucleotide sequence ID" value="NC_019673.1"/>
</dbReference>
<feature type="transmembrane region" description="Helical" evidence="6">
    <location>
        <begin position="37"/>
        <end position="54"/>
    </location>
</feature>
<comment type="subcellular location">
    <subcellularLocation>
        <location evidence="1">Membrane</location>
        <topology evidence="1">Multi-pass membrane protein</topology>
    </subcellularLocation>
</comment>
<keyword evidence="4 6" id="KW-1133">Transmembrane helix</keyword>
<dbReference type="PANTHER" id="PTHR21716:SF64">
    <property type="entry name" value="AI-2 TRANSPORT PROTEIN TQSA"/>
    <property type="match status" value="1"/>
</dbReference>
<feature type="transmembrane region" description="Helical" evidence="6">
    <location>
        <begin position="66"/>
        <end position="89"/>
    </location>
</feature>
<dbReference type="Pfam" id="PF01594">
    <property type="entry name" value="AI-2E_transport"/>
    <property type="match status" value="1"/>
</dbReference>
<evidence type="ECO:0000256" key="1">
    <source>
        <dbReference type="ARBA" id="ARBA00004141"/>
    </source>
</evidence>
<gene>
    <name evidence="7" type="ordered locus">BN6_47030</name>
</gene>
<evidence type="ECO:0000313" key="7">
    <source>
        <dbReference type="EMBL" id="CCH31982.1"/>
    </source>
</evidence>